<feature type="compositionally biased region" description="Basic and acidic residues" evidence="1">
    <location>
        <begin position="649"/>
        <end position="666"/>
    </location>
</feature>
<feature type="domain" description="S100/CaBP-9k-type calcium binding subdomain" evidence="2">
    <location>
        <begin position="4"/>
        <end position="46"/>
    </location>
</feature>
<dbReference type="CTD" id="126637"/>
<feature type="compositionally biased region" description="Basic and acidic residues" evidence="1">
    <location>
        <begin position="734"/>
        <end position="743"/>
    </location>
</feature>
<feature type="compositionally biased region" description="Basic and acidic residues" evidence="1">
    <location>
        <begin position="292"/>
        <end position="325"/>
    </location>
</feature>
<evidence type="ECO:0000313" key="3">
    <source>
        <dbReference type="Proteomes" id="UP000515140"/>
    </source>
</evidence>
<feature type="compositionally biased region" description="Basic and acidic residues" evidence="1">
    <location>
        <begin position="105"/>
        <end position="121"/>
    </location>
</feature>
<feature type="compositionally biased region" description="Polar residues" evidence="1">
    <location>
        <begin position="506"/>
        <end position="520"/>
    </location>
</feature>
<feature type="compositionally biased region" description="Low complexity" evidence="1">
    <location>
        <begin position="532"/>
        <end position="545"/>
    </location>
</feature>
<dbReference type="InterPro" id="IPR011992">
    <property type="entry name" value="EF-hand-dom_pair"/>
</dbReference>
<evidence type="ECO:0000313" key="4">
    <source>
        <dbReference type="RefSeq" id="XP_020854861.1"/>
    </source>
</evidence>
<dbReference type="FunCoup" id="A0A6P5LGV9">
    <property type="interactions" value="18"/>
</dbReference>
<evidence type="ECO:0000259" key="2">
    <source>
        <dbReference type="SMART" id="SM01394"/>
    </source>
</evidence>
<feature type="compositionally biased region" description="Polar residues" evidence="1">
    <location>
        <begin position="620"/>
        <end position="629"/>
    </location>
</feature>
<dbReference type="PANTHER" id="PTHR47612:SF1">
    <property type="entry name" value="TRICHOHYALIN-LIKE PROTEIN 1"/>
    <property type="match status" value="1"/>
</dbReference>
<dbReference type="SMART" id="SM01394">
    <property type="entry name" value="S_100"/>
    <property type="match status" value="1"/>
</dbReference>
<feature type="compositionally biased region" description="Basic and acidic residues" evidence="1">
    <location>
        <begin position="702"/>
        <end position="726"/>
    </location>
</feature>
<dbReference type="SUPFAM" id="SSF47473">
    <property type="entry name" value="EF-hand"/>
    <property type="match status" value="1"/>
</dbReference>
<protein>
    <submittedName>
        <fullName evidence="4">Trichohyalin-like protein 1</fullName>
    </submittedName>
</protein>
<feature type="region of interest" description="Disordered" evidence="1">
    <location>
        <begin position="95"/>
        <end position="122"/>
    </location>
</feature>
<feature type="compositionally biased region" description="Low complexity" evidence="1">
    <location>
        <begin position="840"/>
        <end position="857"/>
    </location>
</feature>
<organism evidence="3 4">
    <name type="scientific">Phascolarctos cinereus</name>
    <name type="common">Koala</name>
    <dbReference type="NCBI Taxonomy" id="38626"/>
    <lineage>
        <taxon>Eukaryota</taxon>
        <taxon>Metazoa</taxon>
        <taxon>Chordata</taxon>
        <taxon>Craniata</taxon>
        <taxon>Vertebrata</taxon>
        <taxon>Euteleostomi</taxon>
        <taxon>Mammalia</taxon>
        <taxon>Metatheria</taxon>
        <taxon>Diprotodontia</taxon>
        <taxon>Phascolarctidae</taxon>
        <taxon>Phascolarctos</taxon>
    </lineage>
</organism>
<evidence type="ECO:0000256" key="1">
    <source>
        <dbReference type="SAM" id="MobiDB-lite"/>
    </source>
</evidence>
<dbReference type="Pfam" id="PF01023">
    <property type="entry name" value="S_100"/>
    <property type="match status" value="1"/>
</dbReference>
<feature type="compositionally biased region" description="Basic and acidic residues" evidence="1">
    <location>
        <begin position="256"/>
        <end position="285"/>
    </location>
</feature>
<feature type="compositionally biased region" description="Basic and acidic residues" evidence="1">
    <location>
        <begin position="562"/>
        <end position="596"/>
    </location>
</feature>
<dbReference type="InterPro" id="IPR034325">
    <property type="entry name" value="S-100_dom"/>
</dbReference>
<dbReference type="KEGG" id="pcw:110217053"/>
<feature type="region of interest" description="Disordered" evidence="1">
    <location>
        <begin position="134"/>
        <end position="863"/>
    </location>
</feature>
<name>A0A6P5LGV9_PHACI</name>
<feature type="compositionally biased region" description="Basic and acidic residues" evidence="1">
    <location>
        <begin position="408"/>
        <end position="432"/>
    </location>
</feature>
<feature type="compositionally biased region" description="Basic and acidic residues" evidence="1">
    <location>
        <begin position="790"/>
        <end position="801"/>
    </location>
</feature>
<reference evidence="4" key="1">
    <citation type="submission" date="2025-08" db="UniProtKB">
        <authorList>
            <consortium name="RefSeq"/>
        </authorList>
    </citation>
    <scope>IDENTIFICATION</scope>
    <source>
        <tissue evidence="4">Spleen</tissue>
    </source>
</reference>
<dbReference type="InParanoid" id="A0A6P5LGV9"/>
<feature type="compositionally biased region" description="Basic and acidic residues" evidence="1">
    <location>
        <begin position="203"/>
        <end position="223"/>
    </location>
</feature>
<dbReference type="InterPro" id="IPR013787">
    <property type="entry name" value="S100_Ca-bd_sub"/>
</dbReference>
<keyword evidence="3" id="KW-1185">Reference proteome</keyword>
<dbReference type="InterPro" id="IPR042937">
    <property type="entry name" value="TCHHL1"/>
</dbReference>
<feature type="compositionally biased region" description="Polar residues" evidence="1">
    <location>
        <begin position="687"/>
        <end position="700"/>
    </location>
</feature>
<dbReference type="Proteomes" id="UP000515140">
    <property type="component" value="Unplaced"/>
</dbReference>
<dbReference type="CDD" id="cd00213">
    <property type="entry name" value="S-100"/>
    <property type="match status" value="1"/>
</dbReference>
<feature type="compositionally biased region" description="Basic and acidic residues" evidence="1">
    <location>
        <begin position="360"/>
        <end position="371"/>
    </location>
</feature>
<gene>
    <name evidence="4" type="primary">TCHHL1</name>
</gene>
<proteinExistence type="predicted"/>
<sequence length="863" mass="96328">MPQLLQGVICVIETFQKYAREEGDCWTLSSGQLKQLLLGEIGEFLKPFDILTAGTNSNLLDRYGDNSISFDEFLLLVFDLLDIVYQDIQSFLNREPEAESDAEEELSRDMEACETSEHYQEDAGLGQYEQRLTGTESPSLVNPLEKGPDRLTKENPQDDLETPRLPGREVEHNHPKSQSQDEGDEQSPERMQVQATGGDQVPPEEKRSPKEFVKRACSRKEEENISEGNEVSRGRGGTNTRDQPSEQEEEQNIEIRSVRTEERAHKASESQEETLIKEAGEHTETQEPSSQENHERKSETVDLSTDRAEEKLSETKRLPDYRDDDGAADIQEPPVQREYETQDMLAKGNGSRVSETEVLVDERKGKRKPENPETVGQKVNEEDNQMETFTEQEPDGKERQLEGLAEDGDIRKDSVTPDLQSRDDQNHPEHKGPAASDEEVTVSELSEPEFSGDNRSASVAERTSETKDRVQGSGLKDNQSGGKNGRVAQTLDQPTEQYDKHKAENQNDGTLSETHNNQGDVESGSAPRDLPAQRNCQRQANAQEQPDQEDGKNPQESPILGDKSKTPKTEVPIDREHNENTTEKLEQLTKEKEKKPAVTKTPATIEESESQPGAQESMKQKVTATSPKTEITDPTDDNDDGQLSTVQESEGKNQGKDPEAHGPDAKEEGEESESQEAPLEGRDPETQALTLDSSSDTLNPVTKEDNSPQRLAGEVREQHVVNKEDNSSPGLSEQVERKARDTEPCSSSGDEVHSNRIYENVQMTPAQPDLPAPEEHPSQTDTTQAFGPELRIEREPQRSKTSECSALLDPLCGYRQEPRLQVGDPEADEDHGSQQKTLASQSQEDGQLQQDQQQQRDGSPKKC</sequence>
<dbReference type="PANTHER" id="PTHR47612">
    <property type="entry name" value="TRICHOHYALIN-LIKE PROTEIN 1"/>
    <property type="match status" value="1"/>
</dbReference>
<dbReference type="AlphaFoldDB" id="A0A6P5LGV9"/>
<dbReference type="Gene3D" id="1.10.238.10">
    <property type="entry name" value="EF-hand"/>
    <property type="match status" value="1"/>
</dbReference>
<dbReference type="RefSeq" id="XP_020854861.1">
    <property type="nucleotide sequence ID" value="XM_020999202.1"/>
</dbReference>
<feature type="compositionally biased region" description="Basic and acidic residues" evidence="1">
    <location>
        <begin position="146"/>
        <end position="156"/>
    </location>
</feature>
<dbReference type="GeneID" id="110217053"/>
<feature type="compositionally biased region" description="Acidic residues" evidence="1">
    <location>
        <begin position="382"/>
        <end position="393"/>
    </location>
</feature>
<dbReference type="GO" id="GO:0046914">
    <property type="term" value="F:transition metal ion binding"/>
    <property type="evidence" value="ECO:0007669"/>
    <property type="project" value="InterPro"/>
</dbReference>
<accession>A0A6P5LGV9</accession>